<gene>
    <name evidence="2" type="ORF">MNBD_ALPHA09-1815</name>
</gene>
<protein>
    <recommendedName>
        <fullName evidence="1">Peptidoglycan binding-like domain-containing protein</fullName>
    </recommendedName>
</protein>
<evidence type="ECO:0000313" key="2">
    <source>
        <dbReference type="EMBL" id="VAW16753.1"/>
    </source>
</evidence>
<feature type="domain" description="Peptidoglycan binding-like" evidence="1">
    <location>
        <begin position="114"/>
        <end position="165"/>
    </location>
</feature>
<organism evidence="2">
    <name type="scientific">hydrothermal vent metagenome</name>
    <dbReference type="NCBI Taxonomy" id="652676"/>
    <lineage>
        <taxon>unclassified sequences</taxon>
        <taxon>metagenomes</taxon>
        <taxon>ecological metagenomes</taxon>
    </lineage>
</organism>
<dbReference type="Gene3D" id="1.10.101.10">
    <property type="entry name" value="PGBD-like superfamily/PGBD"/>
    <property type="match status" value="1"/>
</dbReference>
<accession>A0A3B0TKR6</accession>
<dbReference type="InterPro" id="IPR002477">
    <property type="entry name" value="Peptidoglycan-bd-like"/>
</dbReference>
<name>A0A3B0TKR6_9ZZZZ</name>
<dbReference type="Pfam" id="PF01471">
    <property type="entry name" value="PG_binding_1"/>
    <property type="match status" value="1"/>
</dbReference>
<reference evidence="2" key="1">
    <citation type="submission" date="2018-06" db="EMBL/GenBank/DDBJ databases">
        <authorList>
            <person name="Zhirakovskaya E."/>
        </authorList>
    </citation>
    <scope>NUCLEOTIDE SEQUENCE</scope>
</reference>
<sequence length="170" mass="17757">MKAIKTKVVTTLFGAAAAMAMVSFATPSQAQFCVGNAIECGLLGAGAGGGLGAALGGRKGARTGAAIGGVIGVLQGAENRRRQQAAPAYVRPHRRAPVRTYRPRPRAISTQLTADIQYSLTNLGYNPGPVDGVMGRNTRRAVKEYQQDNGLLMDGRISNALRQHLRANGG</sequence>
<dbReference type="InterPro" id="IPR036365">
    <property type="entry name" value="PGBD-like_sf"/>
</dbReference>
<proteinExistence type="predicted"/>
<evidence type="ECO:0000259" key="1">
    <source>
        <dbReference type="Pfam" id="PF01471"/>
    </source>
</evidence>
<dbReference type="SUPFAM" id="SSF47090">
    <property type="entry name" value="PGBD-like"/>
    <property type="match status" value="1"/>
</dbReference>
<dbReference type="AlphaFoldDB" id="A0A3B0TKR6"/>
<dbReference type="EMBL" id="UOEM01000099">
    <property type="protein sequence ID" value="VAW16753.1"/>
    <property type="molecule type" value="Genomic_DNA"/>
</dbReference>
<dbReference type="InterPro" id="IPR036366">
    <property type="entry name" value="PGBDSf"/>
</dbReference>